<dbReference type="OrthoDB" id="6628053at2759"/>
<dbReference type="AlphaFoldDB" id="A0A8B8GGA6"/>
<evidence type="ECO:0000313" key="2">
    <source>
        <dbReference type="Proteomes" id="UP000694846"/>
    </source>
</evidence>
<sequence>MKISLVIISVLLTGKTLEVAAYYINNKAIHQHSIHKRWKRTEPIRDPDENESLEFNAINFDQNFKEHQKNNNRLYEYSTNDGLEHRQTTDSLQKIDIDQFQQFNQPTGGLTMKIAEKIAALQKIALHQNIEHSNGVLNIKKNAVKISEQEFVIFYNTTMKNLNNGELEYMYVDPDMDMVYVQYKFDRIETTGLFKSTIETAKRGCFTVILKKVNSYVMIGQHQHAVVRPANFEYSEVKFKTKDGAETRAFDDVLKHKYLRMLADVVTDEVFRYTNNVGMVAQIKNEIRKPMVIASRDAANSEGKLFDLRWEQDDLALDMTNVGYLNAERAAELSIFTAMLVNRQSKNFYRTRYYFTLNDLEWTSALTVVSAGNMMTARNVHCKIEKIKIQVTVNKSLDLSQSYSKFNTDVHVMGLRYDLGSNNVQSELVSKVKEQLQHFIEKSLESNIQDYLRQQFSHY</sequence>
<dbReference type="Proteomes" id="UP000694846">
    <property type="component" value="Unplaced"/>
</dbReference>
<accession>A0A8B8GGA6</accession>
<reference evidence="3" key="1">
    <citation type="submission" date="2025-08" db="UniProtKB">
        <authorList>
            <consortium name="RefSeq"/>
        </authorList>
    </citation>
    <scope>IDENTIFICATION</scope>
    <source>
        <tissue evidence="3">Whole body</tissue>
    </source>
</reference>
<dbReference type="GeneID" id="112691982"/>
<organism evidence="2 3">
    <name type="scientific">Sipha flava</name>
    <name type="common">yellow sugarcane aphid</name>
    <dbReference type="NCBI Taxonomy" id="143950"/>
    <lineage>
        <taxon>Eukaryota</taxon>
        <taxon>Metazoa</taxon>
        <taxon>Ecdysozoa</taxon>
        <taxon>Arthropoda</taxon>
        <taxon>Hexapoda</taxon>
        <taxon>Insecta</taxon>
        <taxon>Pterygota</taxon>
        <taxon>Neoptera</taxon>
        <taxon>Paraneoptera</taxon>
        <taxon>Hemiptera</taxon>
        <taxon>Sternorrhyncha</taxon>
        <taxon>Aphidomorpha</taxon>
        <taxon>Aphidoidea</taxon>
        <taxon>Aphididae</taxon>
        <taxon>Sipha</taxon>
    </lineage>
</organism>
<keyword evidence="1" id="KW-0732">Signal</keyword>
<name>A0A8B8GGA6_9HEMI</name>
<feature type="signal peptide" evidence="1">
    <location>
        <begin position="1"/>
        <end position="21"/>
    </location>
</feature>
<feature type="chain" id="PRO_5034750198" evidence="1">
    <location>
        <begin position="22"/>
        <end position="459"/>
    </location>
</feature>
<evidence type="ECO:0000256" key="1">
    <source>
        <dbReference type="SAM" id="SignalP"/>
    </source>
</evidence>
<keyword evidence="2" id="KW-1185">Reference proteome</keyword>
<evidence type="ECO:0000313" key="3">
    <source>
        <dbReference type="RefSeq" id="XP_025422254.1"/>
    </source>
</evidence>
<proteinExistence type="predicted"/>
<protein>
    <submittedName>
        <fullName evidence="3">Uncharacterized protein LOC112691982</fullName>
    </submittedName>
</protein>
<gene>
    <name evidence="3" type="primary">LOC112691982</name>
</gene>
<dbReference type="RefSeq" id="XP_025422254.1">
    <property type="nucleotide sequence ID" value="XM_025566469.1"/>
</dbReference>